<feature type="domain" description="DUF5977" evidence="2">
    <location>
        <begin position="1160"/>
        <end position="1222"/>
    </location>
</feature>
<comment type="caution">
    <text evidence="3">The sequence shown here is derived from an EMBL/GenBank/DDBJ whole genome shotgun (WGS) entry which is preliminary data.</text>
</comment>
<gene>
    <name evidence="3" type="ORF">A4H97_31215</name>
</gene>
<feature type="domain" description="DUF5977" evidence="2">
    <location>
        <begin position="1225"/>
        <end position="1288"/>
    </location>
</feature>
<evidence type="ECO:0000259" key="2">
    <source>
        <dbReference type="Pfam" id="PF19404"/>
    </source>
</evidence>
<reference evidence="4" key="1">
    <citation type="submission" date="2016-04" db="EMBL/GenBank/DDBJ databases">
        <authorList>
            <person name="Chen L."/>
            <person name="Zhuang W."/>
            <person name="Wang G."/>
        </authorList>
    </citation>
    <scope>NUCLEOTIDE SEQUENCE [LARGE SCALE GENOMIC DNA]</scope>
    <source>
        <strain evidence="4">17621</strain>
    </source>
</reference>
<feature type="domain" description="DUF5977" evidence="2">
    <location>
        <begin position="1096"/>
        <end position="1158"/>
    </location>
</feature>
<keyword evidence="1" id="KW-0732">Signal</keyword>
<feature type="domain" description="DUF5977" evidence="2">
    <location>
        <begin position="1034"/>
        <end position="1092"/>
    </location>
</feature>
<dbReference type="STRING" id="354355.SAMN05660816_06399"/>
<evidence type="ECO:0000256" key="1">
    <source>
        <dbReference type="SAM" id="SignalP"/>
    </source>
</evidence>
<proteinExistence type="predicted"/>
<organism evidence="3 4">
    <name type="scientific">Niastella yeongjuensis</name>
    <dbReference type="NCBI Taxonomy" id="354355"/>
    <lineage>
        <taxon>Bacteria</taxon>
        <taxon>Pseudomonadati</taxon>
        <taxon>Bacteroidota</taxon>
        <taxon>Chitinophagia</taxon>
        <taxon>Chitinophagales</taxon>
        <taxon>Chitinophagaceae</taxon>
        <taxon>Niastella</taxon>
    </lineage>
</organism>
<name>A0A1V9EJX7_9BACT</name>
<feature type="chain" id="PRO_5010747139" description="DUF5977 domain-containing protein" evidence="1">
    <location>
        <begin position="26"/>
        <end position="1388"/>
    </location>
</feature>
<feature type="signal peptide" evidence="1">
    <location>
        <begin position="1"/>
        <end position="25"/>
    </location>
</feature>
<keyword evidence="4" id="KW-1185">Reference proteome</keyword>
<dbReference type="OrthoDB" id="680656at2"/>
<protein>
    <recommendedName>
        <fullName evidence="2">DUF5977 domain-containing protein</fullName>
    </recommendedName>
</protein>
<dbReference type="InterPro" id="IPR046020">
    <property type="entry name" value="DUF5977"/>
</dbReference>
<dbReference type="Proteomes" id="UP000192610">
    <property type="component" value="Unassembled WGS sequence"/>
</dbReference>
<evidence type="ECO:0000313" key="4">
    <source>
        <dbReference type="Proteomes" id="UP000192610"/>
    </source>
</evidence>
<accession>A0A1V9EJX7</accession>
<dbReference type="RefSeq" id="WP_081201871.1">
    <property type="nucleotide sequence ID" value="NZ_FOCZ01000020.1"/>
</dbReference>
<evidence type="ECO:0000313" key="3">
    <source>
        <dbReference type="EMBL" id="OQP46234.1"/>
    </source>
</evidence>
<sequence>MLHATKRFSLVFYALLLLLVTNATGQPTYNLPPVLKPSPQSQAFTRYGDYPMSDYTGLTDITVPIHTVTGKKLSLPITMSFHSSGRMANEINGTLGIRWTMNCGGLITRTVKGAPDEWNMLTPYTIPLNSSPPTYDELYSACPDGKFDGPFYDSEFDIFSYSLPNGKNGHFVLKNENGQKVPMFIPLEPLKIEFAKAGNSSGYYEYINITDVDGTLYRFGKIDALTGNAIETTPDYDRQTGTLGEVPTAWYLSKIISSDGTDEISLSYTSRYVFQYYASQSATIFDRGRSDDSWFWDAEDDQYSMYLLNLLVSSHYEWTGVDVSFGSNIPIVPTVSGIQFNGGSVTFNYAQASPHDQLLTEMTVKKESVPYKKVQFSTSKHTGEPDLFYLDNVSFYGENQNLVNEKYNFSYYEPGSVNSLSPDYISAGYKDWWGYYCPTHQLLPQRTVDMSPIGPSSPSFPDKVIGYDPGQINRDGDEDKQVGMLKTITYPTGGETEFVYEANQYDYAGYYTPIENPALLQGPGLRIKEVISKPGNGGKNIHKVYKYGTYEDGRGYINEVLRPGSASRANLMVAEGNCMHFWTWHVSGTNPPQWGGESQTGYRTRNYFSDPYISFDLSGTQIKYDAVSEYLIEDEVPKQKTTNSYSWHDDEQISDFIVNDYNRLIFNPRKFANPEMAWLTPVLSNKAIYKYDNGQFSKIRNESYGYSMGFSYLNEAWDMPTYMHTNVIYTRPAHGMLDPGVDYTGWKNTARDYHQYDCNVYGYGFRKYTTGKQFLEHTIVEEYTPNGIIKTDKIFSYDNPTYFTRSEEGLNSKNELVKTTYKYPFDLPAVPVYNGMIQKNIISPVIEATTTVNGVQTKKTVTNYYNPSSGVFVPQSIENQTGNQPQEVIATFNRYDNMGHVQEQQKANNVKEVYLWGYQSRYPVAKILNTTYDIANTYISQGVLDGATGNGDDATLRAHLNNLRNIPGALVETYTYKPFIGMTSSSDANGRTTYYEYDGVGRLIHLRDKDNNILKKFCYNYAGQSESCPLTGGNTAKSGTFYKQGCTVGNIGAPITYTVPANTYFGPNAEVLAQNDVNANGQVYANQNGPCVITRYSVAKSGTFTKNNCIDGGVGSSVTYTVPDGKYTSYTQQIADQLAQNDLDANGQNYANNNGYCTWYNKQWAFGFQKNDCPSLAVGSYVDYVVPANKYSSTISLGDAYNKASNEANANGQAYANAHGECRWYSPMMSVNPDKNDCPSGSRGTTVQYIVPENKYSSTISYDDAYAQAFADLIDNGQAYANANGSCIINTVDVLFNNSEGYDFDVSFYNAAKDEYYFVNIPPYRSGFPVAIPPGTYDVTFFPDDSGSSSHFYSVGCGNTNSGFNAVTVSGVYFGPDADMYCNSIDIN</sequence>
<dbReference type="EMBL" id="LVXG01000024">
    <property type="protein sequence ID" value="OQP46234.1"/>
    <property type="molecule type" value="Genomic_DNA"/>
</dbReference>
<dbReference type="Pfam" id="PF19404">
    <property type="entry name" value="DUF5977"/>
    <property type="match status" value="4"/>
</dbReference>